<feature type="domain" description="CHAT" evidence="1">
    <location>
        <begin position="468"/>
        <end position="687"/>
    </location>
</feature>
<reference evidence="3" key="1">
    <citation type="submission" date="2016-10" db="EMBL/GenBank/DDBJ databases">
        <authorList>
            <person name="Varghese N."/>
            <person name="Submissions S."/>
        </authorList>
    </citation>
    <scope>NUCLEOTIDE SEQUENCE [LARGE SCALE GENOMIC DNA]</scope>
    <source>
        <strain evidence="3">IBRC-M 10403</strain>
    </source>
</reference>
<accession>A0A1G6QJZ6</accession>
<dbReference type="Gene3D" id="1.25.40.10">
    <property type="entry name" value="Tetratricopeptide repeat domain"/>
    <property type="match status" value="1"/>
</dbReference>
<evidence type="ECO:0000313" key="2">
    <source>
        <dbReference type="EMBL" id="SDC92770.1"/>
    </source>
</evidence>
<dbReference type="InterPro" id="IPR011990">
    <property type="entry name" value="TPR-like_helical_dom_sf"/>
</dbReference>
<evidence type="ECO:0000259" key="1">
    <source>
        <dbReference type="Pfam" id="PF12770"/>
    </source>
</evidence>
<keyword evidence="3" id="KW-1185">Reference proteome</keyword>
<protein>
    <submittedName>
        <fullName evidence="2">CHAT domain-containing protein</fullName>
    </submittedName>
</protein>
<dbReference type="Proteomes" id="UP000199501">
    <property type="component" value="Unassembled WGS sequence"/>
</dbReference>
<gene>
    <name evidence="2" type="ORF">SAMN05216174_105346</name>
</gene>
<evidence type="ECO:0000313" key="3">
    <source>
        <dbReference type="Proteomes" id="UP000199501"/>
    </source>
</evidence>
<dbReference type="STRING" id="1271860.SAMN05216174_105346"/>
<proteinExistence type="predicted"/>
<dbReference type="InterPro" id="IPR024983">
    <property type="entry name" value="CHAT_dom"/>
</dbReference>
<dbReference type="SUPFAM" id="SSF48452">
    <property type="entry name" value="TPR-like"/>
    <property type="match status" value="1"/>
</dbReference>
<dbReference type="AlphaFoldDB" id="A0A1G6QJZ6"/>
<sequence length="698" mass="71995">MTWAARHAEAVDLQDRGEPLRARVAASAAVGMAGSATQRAESRLVLAWVSHQLGDRDTSAGLIALARPALTEGSRARADCLTGLILCQDGEHAAALPILDSAVDGLAEDPHWQANALVGLGVAAAYLRRFTVADAALSRAHALYTGLGEHERASTCKHNQGFVAAQSGDLTAALAHYAAAGVDERRRPETLVDRASALLQAGLVRAAGADLARAGALLGAAGRGPAFAEATLAHGLRALRMGDLRSALGSARRAADLFAGRPSWLAAARALDLRTRLALGERPAGVAEAADACERAGRQVEAAELRLAAGLPELVQDRRHADVPALRALGWLARARVAKTRRGVLAACRAGLRGPVPEPERTDLAATGLGAAVESGRARTVFGWIERQRTTFCLPADRRERLSAALGTTTALCFFTHGGQVGAVSVSAGRWRLHYLGSESPVHEAAESLRRAAALTATVDRCGDTAARAARRLDAALFGPLSAVAGDRSLVIVPTPGMESVPWAALPTCAGRPVAVTPSMACWLDARAVESTGTPPVWIAGPGLDHAEAEVTALHRKHGGVLLTGSSATKEAVLRAIDNAGIAHIAAHGRHHPDAPLFSTLDLADGSLHSHDLGRLARPPRLTVLSSCESGRALALPAALLQRGARAVVASTVPVPDAGAAALVGALHDHLAAGADTAAALARAQSTHGHLGFIAIGA</sequence>
<organism evidence="2 3">
    <name type="scientific">Actinokineospora iranica</name>
    <dbReference type="NCBI Taxonomy" id="1271860"/>
    <lineage>
        <taxon>Bacteria</taxon>
        <taxon>Bacillati</taxon>
        <taxon>Actinomycetota</taxon>
        <taxon>Actinomycetes</taxon>
        <taxon>Pseudonocardiales</taxon>
        <taxon>Pseudonocardiaceae</taxon>
        <taxon>Actinokineospora</taxon>
    </lineage>
</organism>
<name>A0A1G6QJZ6_9PSEU</name>
<dbReference type="EMBL" id="FMZZ01000005">
    <property type="protein sequence ID" value="SDC92770.1"/>
    <property type="molecule type" value="Genomic_DNA"/>
</dbReference>
<dbReference type="Pfam" id="PF12770">
    <property type="entry name" value="CHAT"/>
    <property type="match status" value="1"/>
</dbReference>